<dbReference type="InterPro" id="IPR007110">
    <property type="entry name" value="Ig-like_dom"/>
</dbReference>
<name>A0A437D025_ORYJA</name>
<dbReference type="Pfam" id="PF07654">
    <property type="entry name" value="C1-set"/>
    <property type="match status" value="1"/>
</dbReference>
<protein>
    <recommendedName>
        <fullName evidence="1">Ig-like domain-containing protein</fullName>
    </recommendedName>
</protein>
<organism evidence="2 3">
    <name type="scientific">Oryzias javanicus</name>
    <name type="common">Javanese ricefish</name>
    <name type="synonym">Aplocheilus javanicus</name>
    <dbReference type="NCBI Taxonomy" id="123683"/>
    <lineage>
        <taxon>Eukaryota</taxon>
        <taxon>Metazoa</taxon>
        <taxon>Chordata</taxon>
        <taxon>Craniata</taxon>
        <taxon>Vertebrata</taxon>
        <taxon>Euteleostomi</taxon>
        <taxon>Actinopterygii</taxon>
        <taxon>Neopterygii</taxon>
        <taxon>Teleostei</taxon>
        <taxon>Neoteleostei</taxon>
        <taxon>Acanthomorphata</taxon>
        <taxon>Ovalentaria</taxon>
        <taxon>Atherinomorphae</taxon>
        <taxon>Beloniformes</taxon>
        <taxon>Adrianichthyidae</taxon>
        <taxon>Oryziinae</taxon>
        <taxon>Oryzias</taxon>
    </lineage>
</organism>
<sequence length="179" mass="20437">MTEATRGLFYLPMIYLCTGGVEAHMLASLAPPVHLSGDRLGWTLLVCVVGDFRRGRLEISWSEGSKGQRQVTPFNSAVSRRHRGHNAVSTITVATGNWPSYRCSVRRRHHSKAKKRHSTAFSDDEDKTCYIDEDEEKDEETDEYIMVWTNTAVILALRLLLMKILTFNTLMTTYVVIKW</sequence>
<dbReference type="InterPro" id="IPR036179">
    <property type="entry name" value="Ig-like_dom_sf"/>
</dbReference>
<dbReference type="InterPro" id="IPR003597">
    <property type="entry name" value="Ig_C1-set"/>
</dbReference>
<reference evidence="2 3" key="1">
    <citation type="submission" date="2018-11" db="EMBL/GenBank/DDBJ databases">
        <authorList>
            <person name="Lopez-Roques C."/>
            <person name="Donnadieu C."/>
            <person name="Bouchez O."/>
            <person name="Klopp C."/>
            <person name="Cabau C."/>
            <person name="Zahm M."/>
        </authorList>
    </citation>
    <scope>NUCLEOTIDE SEQUENCE [LARGE SCALE GENOMIC DNA]</scope>
    <source>
        <strain evidence="2">RS831</strain>
        <tissue evidence="2">Whole body</tissue>
    </source>
</reference>
<reference evidence="2 3" key="2">
    <citation type="submission" date="2019-01" db="EMBL/GenBank/DDBJ databases">
        <title>A chromosome length genome reference of the Java medaka (oryzias javanicus).</title>
        <authorList>
            <person name="Herpin A."/>
            <person name="Takehana Y."/>
            <person name="Naruse K."/>
            <person name="Ansai S."/>
            <person name="Kawaguchi M."/>
        </authorList>
    </citation>
    <scope>NUCLEOTIDE SEQUENCE [LARGE SCALE GENOMIC DNA]</scope>
    <source>
        <strain evidence="2">RS831</strain>
        <tissue evidence="2">Whole body</tissue>
    </source>
</reference>
<dbReference type="Gene3D" id="2.60.40.10">
    <property type="entry name" value="Immunoglobulins"/>
    <property type="match status" value="1"/>
</dbReference>
<dbReference type="AlphaFoldDB" id="A0A437D025"/>
<proteinExistence type="predicted"/>
<evidence type="ECO:0000313" key="2">
    <source>
        <dbReference type="EMBL" id="RVE68226.1"/>
    </source>
</evidence>
<dbReference type="PROSITE" id="PS50835">
    <property type="entry name" value="IG_LIKE"/>
    <property type="match status" value="1"/>
</dbReference>
<dbReference type="SUPFAM" id="SSF48726">
    <property type="entry name" value="Immunoglobulin"/>
    <property type="match status" value="1"/>
</dbReference>
<dbReference type="Proteomes" id="UP000283210">
    <property type="component" value="Chromosome 9"/>
</dbReference>
<evidence type="ECO:0000313" key="3">
    <source>
        <dbReference type="Proteomes" id="UP000283210"/>
    </source>
</evidence>
<feature type="domain" description="Ig-like" evidence="1">
    <location>
        <begin position="12"/>
        <end position="122"/>
    </location>
</feature>
<gene>
    <name evidence="2" type="ORF">OJAV_G00090190</name>
</gene>
<keyword evidence="3" id="KW-1185">Reference proteome</keyword>
<dbReference type="EMBL" id="CM012445">
    <property type="protein sequence ID" value="RVE68226.1"/>
    <property type="molecule type" value="Genomic_DNA"/>
</dbReference>
<accession>A0A437D025</accession>
<dbReference type="InterPro" id="IPR013783">
    <property type="entry name" value="Ig-like_fold"/>
</dbReference>
<evidence type="ECO:0000259" key="1">
    <source>
        <dbReference type="PROSITE" id="PS50835"/>
    </source>
</evidence>
<dbReference type="OrthoDB" id="8930604at2759"/>